<keyword evidence="1" id="KW-0472">Membrane</keyword>
<comment type="caution">
    <text evidence="2">The sequence shown here is derived from an EMBL/GenBank/DDBJ whole genome shotgun (WGS) entry which is preliminary data.</text>
</comment>
<accession>A0ABR9V5Y3</accession>
<feature type="transmembrane region" description="Helical" evidence="1">
    <location>
        <begin position="36"/>
        <end position="57"/>
    </location>
</feature>
<keyword evidence="1" id="KW-0812">Transmembrane</keyword>
<keyword evidence="1" id="KW-1133">Transmembrane helix</keyword>
<gene>
    <name evidence="2" type="ORF">IQ215_11390</name>
</gene>
<keyword evidence="3" id="KW-1185">Reference proteome</keyword>
<dbReference type="RefSeq" id="WP_193801476.1">
    <property type="nucleotide sequence ID" value="NZ_JADEWC010000028.1"/>
</dbReference>
<dbReference type="EMBL" id="JADEWC010000028">
    <property type="protein sequence ID" value="MBE9223301.1"/>
    <property type="molecule type" value="Genomic_DNA"/>
</dbReference>
<sequence>MLNLITNPDPNIIFLLALLHCLIGLSAGIVADTKGYSFALWLLIGAIAGTLGLITSLRLKPLIRAN</sequence>
<organism evidence="2 3">
    <name type="scientific">Cyanobacterium stanieri LEGE 03274</name>
    <dbReference type="NCBI Taxonomy" id="1828756"/>
    <lineage>
        <taxon>Bacteria</taxon>
        <taxon>Bacillati</taxon>
        <taxon>Cyanobacteriota</taxon>
        <taxon>Cyanophyceae</taxon>
        <taxon>Oscillatoriophycideae</taxon>
        <taxon>Chroococcales</taxon>
        <taxon>Geminocystaceae</taxon>
        <taxon>Cyanobacterium</taxon>
    </lineage>
</organism>
<evidence type="ECO:0000313" key="2">
    <source>
        <dbReference type="EMBL" id="MBE9223301.1"/>
    </source>
</evidence>
<evidence type="ECO:0000313" key="3">
    <source>
        <dbReference type="Proteomes" id="UP000654604"/>
    </source>
</evidence>
<proteinExistence type="predicted"/>
<reference evidence="2 3" key="1">
    <citation type="submission" date="2020-10" db="EMBL/GenBank/DDBJ databases">
        <authorList>
            <person name="Castelo-Branco R."/>
            <person name="Eusebio N."/>
            <person name="Adriana R."/>
            <person name="Vieira A."/>
            <person name="Brugerolle De Fraissinette N."/>
            <person name="Rezende De Castro R."/>
            <person name="Schneider M.P."/>
            <person name="Vasconcelos V."/>
            <person name="Leao P.N."/>
        </authorList>
    </citation>
    <scope>NUCLEOTIDE SEQUENCE [LARGE SCALE GENOMIC DNA]</scope>
    <source>
        <strain evidence="2 3">LEGE 03274</strain>
    </source>
</reference>
<dbReference type="Proteomes" id="UP000654604">
    <property type="component" value="Unassembled WGS sequence"/>
</dbReference>
<protein>
    <submittedName>
        <fullName evidence="2">Uncharacterized protein</fullName>
    </submittedName>
</protein>
<name>A0ABR9V5Y3_9CHRO</name>
<evidence type="ECO:0000256" key="1">
    <source>
        <dbReference type="SAM" id="Phobius"/>
    </source>
</evidence>
<feature type="transmembrane region" description="Helical" evidence="1">
    <location>
        <begin position="12"/>
        <end position="30"/>
    </location>
</feature>